<keyword evidence="5" id="KW-1185">Reference proteome</keyword>
<feature type="binding site" evidence="2">
    <location>
        <position position="167"/>
    </location>
    <ligand>
        <name>substrate</name>
    </ligand>
</feature>
<dbReference type="EMBL" id="PIPQ01000001">
    <property type="protein sequence ID" value="RUO43775.1"/>
    <property type="molecule type" value="Genomic_DNA"/>
</dbReference>
<keyword evidence="4" id="KW-0378">Hydrolase</keyword>
<accession>A0A432X8M7</accession>
<reference evidence="4 5" key="1">
    <citation type="journal article" date="2011" name="Front. Microbiol.">
        <title>Genomic signatures of strain selection and enhancement in Bacillus atrophaeus var. globigii, a historical biowarfare simulant.</title>
        <authorList>
            <person name="Gibbons H.S."/>
            <person name="Broomall S.M."/>
            <person name="McNew L.A."/>
            <person name="Daligault H."/>
            <person name="Chapman C."/>
            <person name="Bruce D."/>
            <person name="Karavis M."/>
            <person name="Krepps M."/>
            <person name="McGregor P.A."/>
            <person name="Hong C."/>
            <person name="Park K.H."/>
            <person name="Akmal A."/>
            <person name="Feldman A."/>
            <person name="Lin J.S."/>
            <person name="Chang W.E."/>
            <person name="Higgs B.W."/>
            <person name="Demirev P."/>
            <person name="Lindquist J."/>
            <person name="Liem A."/>
            <person name="Fochler E."/>
            <person name="Read T.D."/>
            <person name="Tapia R."/>
            <person name="Johnson S."/>
            <person name="Bishop-Lilly K.A."/>
            <person name="Detter C."/>
            <person name="Han C."/>
            <person name="Sozhamannan S."/>
            <person name="Rosenzweig C.N."/>
            <person name="Skowronski E.W."/>
        </authorList>
    </citation>
    <scope>NUCLEOTIDE SEQUENCE [LARGE SCALE GENOMIC DNA]</scope>
    <source>
        <strain evidence="4 5">AIT1</strain>
    </source>
</reference>
<protein>
    <submittedName>
        <fullName evidence="4">UDP-2,4-diacetamido-2,4, 6-trideoxy-beta-L-altropyranose hydrolase</fullName>
    </submittedName>
</protein>
<organism evidence="4 5">
    <name type="scientific">Aliidiomarina taiwanensis</name>
    <dbReference type="NCBI Taxonomy" id="946228"/>
    <lineage>
        <taxon>Bacteria</taxon>
        <taxon>Pseudomonadati</taxon>
        <taxon>Pseudomonadota</taxon>
        <taxon>Gammaproteobacteria</taxon>
        <taxon>Alteromonadales</taxon>
        <taxon>Idiomarinaceae</taxon>
        <taxon>Aliidiomarina</taxon>
    </lineage>
</organism>
<feature type="binding site" evidence="2">
    <location>
        <position position="272"/>
    </location>
    <ligand>
        <name>substrate</name>
    </ligand>
</feature>
<dbReference type="PANTHER" id="PTHR21015">
    <property type="entry name" value="UDP-N-ACETYLGLUCOSAMINE--N-ACETYLMURAMYL-(PENTAPEPTIDE) PYROPHOSPHORYL-UNDECAPRENOL N-ACETYLGLUCOSAMINE TRANSFERASE 1"/>
    <property type="match status" value="1"/>
</dbReference>
<dbReference type="RefSeq" id="WP_126756164.1">
    <property type="nucleotide sequence ID" value="NZ_PIPQ01000001.1"/>
</dbReference>
<name>A0A432X8M7_9GAMM</name>
<dbReference type="GO" id="GO:0016787">
    <property type="term" value="F:hydrolase activity"/>
    <property type="evidence" value="ECO:0007669"/>
    <property type="project" value="UniProtKB-KW"/>
</dbReference>
<sequence length="356" mass="38993">MQIAIRADSSKIIGTGHIMRCMTLAHALKNEGYFVTFYSRAHEGNLNNWLANQGMDVRIIPAGSNSIDQYSTAHGSWLGATQAEDIQATLNIINTVPDLWIVDHYGLDHVWHKAMATRSQVMVIDDLADRRYDACLLLDQNLGRKESDYAQLTNAKILAGVDYTLLRPEFIEQRQKASIRQGIKNIVISMGGVDLQNVSGIAFRTLLNSHLHELESITVVLGHANPHRADMQLLASQATHIQVEVVQGVSNMAEYFARADLCIGAAGATSWERCAVGLPTVLVQLAANQQIAAQQLTKVGAALSLDIGQLESHLEPVVKELANNSDKLMGMSRLAFSLIDAEGTTRVVKEIKSLFA</sequence>
<dbReference type="InterPro" id="IPR007235">
    <property type="entry name" value="Glyco_trans_28_C"/>
</dbReference>
<dbReference type="Proteomes" id="UP000286976">
    <property type="component" value="Unassembled WGS sequence"/>
</dbReference>
<evidence type="ECO:0000256" key="2">
    <source>
        <dbReference type="PIRSR" id="PIRSR620023-2"/>
    </source>
</evidence>
<evidence type="ECO:0000256" key="1">
    <source>
        <dbReference type="PIRSR" id="PIRSR620023-1"/>
    </source>
</evidence>
<dbReference type="GO" id="GO:0016758">
    <property type="term" value="F:hexosyltransferase activity"/>
    <property type="evidence" value="ECO:0007669"/>
    <property type="project" value="InterPro"/>
</dbReference>
<dbReference type="OrthoDB" id="9788924at2"/>
<evidence type="ECO:0000313" key="5">
    <source>
        <dbReference type="Proteomes" id="UP000286976"/>
    </source>
</evidence>
<feature type="domain" description="Glycosyl transferase family 28 C-terminal" evidence="3">
    <location>
        <begin position="216"/>
        <end position="334"/>
    </location>
</feature>
<dbReference type="SUPFAM" id="SSF53756">
    <property type="entry name" value="UDP-Glycosyltransferase/glycogen phosphorylase"/>
    <property type="match status" value="1"/>
</dbReference>
<proteinExistence type="predicted"/>
<dbReference type="NCBIfam" id="TIGR03590">
    <property type="entry name" value="PseG"/>
    <property type="match status" value="1"/>
</dbReference>
<dbReference type="AlphaFoldDB" id="A0A432X8M7"/>
<dbReference type="InterPro" id="IPR020023">
    <property type="entry name" value="PseG"/>
</dbReference>
<evidence type="ECO:0000313" key="4">
    <source>
        <dbReference type="EMBL" id="RUO43775.1"/>
    </source>
</evidence>
<comment type="caution">
    <text evidence="4">The sequence shown here is derived from an EMBL/GenBank/DDBJ whole genome shotgun (WGS) entry which is preliminary data.</text>
</comment>
<dbReference type="Gene3D" id="3.40.50.2000">
    <property type="entry name" value="Glycogen Phosphorylase B"/>
    <property type="match status" value="1"/>
</dbReference>
<feature type="active site" description="Proton acceptor" evidence="1">
    <location>
        <position position="17"/>
    </location>
</feature>
<dbReference type="Gene3D" id="3.40.50.11190">
    <property type="match status" value="1"/>
</dbReference>
<dbReference type="PANTHER" id="PTHR21015:SF22">
    <property type="entry name" value="GLYCOSYLTRANSFERASE"/>
    <property type="match status" value="1"/>
</dbReference>
<dbReference type="Pfam" id="PF04101">
    <property type="entry name" value="Glyco_tran_28_C"/>
    <property type="match status" value="1"/>
</dbReference>
<gene>
    <name evidence="4" type="primary">pseG</name>
    <name evidence="4" type="ORF">CWE15_00815</name>
</gene>
<evidence type="ECO:0000259" key="3">
    <source>
        <dbReference type="Pfam" id="PF04101"/>
    </source>
</evidence>